<comment type="caution">
    <text evidence="9">The sequence shown here is derived from an EMBL/GenBank/DDBJ whole genome shotgun (WGS) entry which is preliminary data.</text>
</comment>
<dbReference type="AlphaFoldDB" id="A0A329MR85"/>
<feature type="transmembrane region" description="Helical" evidence="7">
    <location>
        <begin position="155"/>
        <end position="183"/>
    </location>
</feature>
<dbReference type="GO" id="GO:0055085">
    <property type="term" value="P:transmembrane transport"/>
    <property type="evidence" value="ECO:0007669"/>
    <property type="project" value="InterPro"/>
</dbReference>
<dbReference type="PANTHER" id="PTHR30193:SF44">
    <property type="entry name" value="LACTOSE TRANSPORT SYSTEM PERMEASE PROTEIN LACF"/>
    <property type="match status" value="1"/>
</dbReference>
<feature type="transmembrane region" description="Helical" evidence="7">
    <location>
        <begin position="262"/>
        <end position="287"/>
    </location>
</feature>
<keyword evidence="5 7" id="KW-1133">Transmembrane helix</keyword>
<dbReference type="CDD" id="cd06261">
    <property type="entry name" value="TM_PBP2"/>
    <property type="match status" value="1"/>
</dbReference>
<feature type="domain" description="ABC transmembrane type-1" evidence="8">
    <location>
        <begin position="69"/>
        <end position="283"/>
    </location>
</feature>
<feature type="transmembrane region" description="Helical" evidence="7">
    <location>
        <begin position="67"/>
        <end position="94"/>
    </location>
</feature>
<dbReference type="Proteomes" id="UP000250369">
    <property type="component" value="Unassembled WGS sequence"/>
</dbReference>
<organism evidence="9 10">
    <name type="scientific">Paenibacillus contaminans</name>
    <dbReference type="NCBI Taxonomy" id="450362"/>
    <lineage>
        <taxon>Bacteria</taxon>
        <taxon>Bacillati</taxon>
        <taxon>Bacillota</taxon>
        <taxon>Bacilli</taxon>
        <taxon>Bacillales</taxon>
        <taxon>Paenibacillaceae</taxon>
        <taxon>Paenibacillus</taxon>
    </lineage>
</organism>
<keyword evidence="3" id="KW-1003">Cell membrane</keyword>
<dbReference type="Pfam" id="PF00528">
    <property type="entry name" value="BPD_transp_1"/>
    <property type="match status" value="1"/>
</dbReference>
<proteinExistence type="inferred from homology"/>
<dbReference type="InterPro" id="IPR035906">
    <property type="entry name" value="MetI-like_sf"/>
</dbReference>
<feature type="transmembrane region" description="Helical" evidence="7">
    <location>
        <begin position="115"/>
        <end position="135"/>
    </location>
</feature>
<dbReference type="EMBL" id="QMFB01000008">
    <property type="protein sequence ID" value="RAV20457.1"/>
    <property type="molecule type" value="Genomic_DNA"/>
</dbReference>
<evidence type="ECO:0000313" key="9">
    <source>
        <dbReference type="EMBL" id="RAV20457.1"/>
    </source>
</evidence>
<feature type="transmembrane region" description="Helical" evidence="7">
    <location>
        <begin position="204"/>
        <end position="226"/>
    </location>
</feature>
<evidence type="ECO:0000256" key="5">
    <source>
        <dbReference type="ARBA" id="ARBA00022989"/>
    </source>
</evidence>
<dbReference type="GO" id="GO:0005886">
    <property type="term" value="C:plasma membrane"/>
    <property type="evidence" value="ECO:0007669"/>
    <property type="project" value="UniProtKB-SubCell"/>
</dbReference>
<keyword evidence="6 7" id="KW-0472">Membrane</keyword>
<dbReference type="RefSeq" id="WP_113031854.1">
    <property type="nucleotide sequence ID" value="NZ_QMFB01000008.1"/>
</dbReference>
<evidence type="ECO:0000256" key="2">
    <source>
        <dbReference type="ARBA" id="ARBA00022448"/>
    </source>
</evidence>
<comment type="similarity">
    <text evidence="7">Belongs to the binding-protein-dependent transport system permease family.</text>
</comment>
<comment type="subcellular location">
    <subcellularLocation>
        <location evidence="1 7">Cell membrane</location>
        <topology evidence="1 7">Multi-pass membrane protein</topology>
    </subcellularLocation>
</comment>
<gene>
    <name evidence="9" type="ORF">DQG23_15965</name>
</gene>
<evidence type="ECO:0000256" key="6">
    <source>
        <dbReference type="ARBA" id="ARBA00023136"/>
    </source>
</evidence>
<evidence type="ECO:0000256" key="4">
    <source>
        <dbReference type="ARBA" id="ARBA00022692"/>
    </source>
</evidence>
<keyword evidence="4 7" id="KW-0812">Transmembrane</keyword>
<dbReference type="Gene3D" id="1.10.3720.10">
    <property type="entry name" value="MetI-like"/>
    <property type="match status" value="1"/>
</dbReference>
<dbReference type="PANTHER" id="PTHR30193">
    <property type="entry name" value="ABC TRANSPORTER PERMEASE PROTEIN"/>
    <property type="match status" value="1"/>
</dbReference>
<evidence type="ECO:0000259" key="8">
    <source>
        <dbReference type="PROSITE" id="PS50928"/>
    </source>
</evidence>
<reference evidence="9 10" key="1">
    <citation type="journal article" date="2009" name="Int. J. Syst. Evol. Microbiol.">
        <title>Paenibacillus contaminans sp. nov., isolated from a contaminated laboratory plate.</title>
        <authorList>
            <person name="Chou J.H."/>
            <person name="Lee J.H."/>
            <person name="Lin M.C."/>
            <person name="Chang P.S."/>
            <person name="Arun A.B."/>
            <person name="Young C.C."/>
            <person name="Chen W.M."/>
        </authorList>
    </citation>
    <scope>NUCLEOTIDE SEQUENCE [LARGE SCALE GENOMIC DNA]</scope>
    <source>
        <strain evidence="9 10">CKOBP-6</strain>
    </source>
</reference>
<dbReference type="OrthoDB" id="9785836at2"/>
<accession>A0A329MR85</accession>
<dbReference type="InterPro" id="IPR000515">
    <property type="entry name" value="MetI-like"/>
</dbReference>
<evidence type="ECO:0000256" key="1">
    <source>
        <dbReference type="ARBA" id="ARBA00004651"/>
    </source>
</evidence>
<dbReference type="SUPFAM" id="SSF161098">
    <property type="entry name" value="MetI-like"/>
    <property type="match status" value="1"/>
</dbReference>
<sequence>MNNKGTQINYHLMMLPGMIILAVFSFYPMLGSVIAFKKYLPAKGIWGSPWVGLDNVSYLFQISDSKIILYNTLFIAVLKMIANIIVPLAFALLLNEARVRIIKRWVQTIVYLPHFMSWVLLSVIMLNILSLKGVVNQFLGLFGIEPILFLGSNQWFPAVLVVSDIWKEFGFAAIIYLAALTAINPSLYEAAEIDGASRWIKLTNITLPSILPTIVLLSTLGLGHILDAGFEQILNLYNPLVYQSGDVIDTYVYRVGLVQSQYGIASAVGLMKSVVSFVLIVISYQLAARFANYRIF</sequence>
<keyword evidence="10" id="KW-1185">Reference proteome</keyword>
<protein>
    <submittedName>
        <fullName evidence="9">Sugar ABC transporter permease</fullName>
    </submittedName>
</protein>
<evidence type="ECO:0000256" key="7">
    <source>
        <dbReference type="RuleBase" id="RU363032"/>
    </source>
</evidence>
<dbReference type="InterPro" id="IPR051393">
    <property type="entry name" value="ABC_transporter_permease"/>
</dbReference>
<dbReference type="PROSITE" id="PS50928">
    <property type="entry name" value="ABC_TM1"/>
    <property type="match status" value="1"/>
</dbReference>
<evidence type="ECO:0000313" key="10">
    <source>
        <dbReference type="Proteomes" id="UP000250369"/>
    </source>
</evidence>
<feature type="transmembrane region" description="Helical" evidence="7">
    <location>
        <begin position="12"/>
        <end position="36"/>
    </location>
</feature>
<name>A0A329MR85_9BACL</name>
<evidence type="ECO:0000256" key="3">
    <source>
        <dbReference type="ARBA" id="ARBA00022475"/>
    </source>
</evidence>
<keyword evidence="2 7" id="KW-0813">Transport</keyword>